<dbReference type="EMBL" id="LODT01000006">
    <property type="protein sequence ID" value="KYR01682.1"/>
    <property type="molecule type" value="Genomic_DNA"/>
</dbReference>
<comment type="caution">
    <text evidence="1">The sequence shown here is derived from an EMBL/GenBank/DDBJ whole genome shotgun (WGS) entry which is preliminary data.</text>
</comment>
<proteinExistence type="predicted"/>
<evidence type="ECO:0000313" key="1">
    <source>
        <dbReference type="EMBL" id="KYR01682.1"/>
    </source>
</evidence>
<evidence type="ECO:0000313" key="2">
    <source>
        <dbReference type="Proteomes" id="UP000076078"/>
    </source>
</evidence>
<reference evidence="1 2" key="1">
    <citation type="submission" date="2015-12" db="EMBL/GenBank/DDBJ databases">
        <title>Dictyostelia acquired genes for synthesis and detection of signals that induce cell-type specialization by lateral gene transfer from prokaryotes.</title>
        <authorList>
            <person name="Gloeckner G."/>
            <person name="Schaap P."/>
        </authorList>
    </citation>
    <scope>NUCLEOTIDE SEQUENCE [LARGE SCALE GENOMIC DNA]</scope>
    <source>
        <strain evidence="1 2">TK</strain>
    </source>
</reference>
<gene>
    <name evidence="1" type="ORF">DLAC_01688</name>
</gene>
<dbReference type="AlphaFoldDB" id="A0A152A628"/>
<sequence length="852" mass="99682">MLRGNLHSLINHYFKSSGSQISHYSKSNVKPKKNIVTENPSFLVNKLSSKFIRLPSEEDKKKYSNESTEYLTKSLPVTARSSDFIKQVYQLLKEDKSQLAREEFSKLDGKSKSPEIYHTFGMLIDYYIGKGRPKDALSLFTENLNSFSTITYLHSFQFIKNLRNIRSVSPESLDSFIKALEPQFKNDIQLVSSIQSFLIESNRVKDAVKLGKTHLKYFSTMVLKNMFLQCLRVSDFKSLRFYMSQYIPEDEKASRLRFSPIFMHILNSPSLTISSETTGDPDVDAIFGDLFKSKHKHQSTIIANLIFVNKVHMKFNNCEYLESMLKKSDIPMQEREALFNTLTLLHLKYGQYDEALQVASDMVFKYQITPTSSAIPTYFYNFHQDLINMMNDERNTAEREEYPEEFDRELLFYWTKRKRQSSVDYSKEKEEEAEKEYQFHNPQIVLRSFETFASKYDRPIQFTEGEKLLVSTSQPIFIKNRDHHLQKLFSVDIAPEHMTSRLKELEMKYFKEGKMPRGTIAIRLANIIKSLPPQELKKHCKRLHKWPLSVQYYLIDQRIVTLLLEIDVNFAIDFIRKLNETSKDLMKVIGNDIFDYLLVGVLQRGYLNEALQFAQTMIQKKMVLSPTTVLKISKAIIAHGLSISKPTDEYHQLYLGLEKEYPRNMKLHQVVDLSNSSNVDDLKKAWRKIFELQTITETSIKTQIKLAAKLFPIPPLDNLPNWTLASRVIDLDANNYLLSPYYEALIEELYNHKHFDIINQLDRFPKILEFSTNDCLYYLFESIPKKDLDKRMELIKSALAIKNRSLHPKIVKYFQKDETVPEDFKSMLVAYDENQSKPYSKKLKSNILDLLD</sequence>
<organism evidence="1 2">
    <name type="scientific">Tieghemostelium lacteum</name>
    <name type="common">Slime mold</name>
    <name type="synonym">Dictyostelium lacteum</name>
    <dbReference type="NCBI Taxonomy" id="361077"/>
    <lineage>
        <taxon>Eukaryota</taxon>
        <taxon>Amoebozoa</taxon>
        <taxon>Evosea</taxon>
        <taxon>Eumycetozoa</taxon>
        <taxon>Dictyostelia</taxon>
        <taxon>Dictyosteliales</taxon>
        <taxon>Raperosteliaceae</taxon>
        <taxon>Tieghemostelium</taxon>
    </lineage>
</organism>
<dbReference type="Proteomes" id="UP000076078">
    <property type="component" value="Unassembled WGS sequence"/>
</dbReference>
<keyword evidence="2" id="KW-1185">Reference proteome</keyword>
<name>A0A152A628_TIELA</name>
<dbReference type="InParanoid" id="A0A152A628"/>
<accession>A0A152A628</accession>
<protein>
    <submittedName>
        <fullName evidence="1">Uncharacterized protein</fullName>
    </submittedName>
</protein>